<comment type="caution">
    <text evidence="2">The sequence shown here is derived from an EMBL/GenBank/DDBJ whole genome shotgun (WGS) entry which is preliminary data.</text>
</comment>
<keyword evidence="3" id="KW-1185">Reference proteome</keyword>
<feature type="compositionally biased region" description="Basic and acidic residues" evidence="1">
    <location>
        <begin position="10"/>
        <end position="29"/>
    </location>
</feature>
<accession>A0A2C6LB36</accession>
<feature type="compositionally biased region" description="Polar residues" evidence="1">
    <location>
        <begin position="37"/>
        <end position="57"/>
    </location>
</feature>
<evidence type="ECO:0000313" key="2">
    <source>
        <dbReference type="EMBL" id="PHJ24528.1"/>
    </source>
</evidence>
<dbReference type="EMBL" id="MIGC01000654">
    <property type="protein sequence ID" value="PHJ24528.1"/>
    <property type="molecule type" value="Genomic_DNA"/>
</dbReference>
<proteinExistence type="predicted"/>
<name>A0A2C6LB36_9APIC</name>
<dbReference type="GeneID" id="94425029"/>
<feature type="region of interest" description="Disordered" evidence="1">
    <location>
        <begin position="1"/>
        <end position="92"/>
    </location>
</feature>
<dbReference type="OrthoDB" id="333011at2759"/>
<dbReference type="AlphaFoldDB" id="A0A2C6LB36"/>
<gene>
    <name evidence="2" type="ORF">CSUI_001613</name>
</gene>
<organism evidence="2 3">
    <name type="scientific">Cystoisospora suis</name>
    <dbReference type="NCBI Taxonomy" id="483139"/>
    <lineage>
        <taxon>Eukaryota</taxon>
        <taxon>Sar</taxon>
        <taxon>Alveolata</taxon>
        <taxon>Apicomplexa</taxon>
        <taxon>Conoidasida</taxon>
        <taxon>Coccidia</taxon>
        <taxon>Eucoccidiorida</taxon>
        <taxon>Eimeriorina</taxon>
        <taxon>Sarcocystidae</taxon>
        <taxon>Cystoisospora</taxon>
    </lineage>
</organism>
<dbReference type="VEuPathDB" id="ToxoDB:CSUI_001613"/>
<dbReference type="Proteomes" id="UP000221165">
    <property type="component" value="Unassembled WGS sequence"/>
</dbReference>
<reference evidence="2 3" key="1">
    <citation type="journal article" date="2017" name="Int. J. Parasitol.">
        <title>The genome of the protozoan parasite Cystoisospora suis and a reverse vaccinology approach to identify vaccine candidates.</title>
        <authorList>
            <person name="Palmieri N."/>
            <person name="Shrestha A."/>
            <person name="Ruttkowski B."/>
            <person name="Beck T."/>
            <person name="Vogl C."/>
            <person name="Tomley F."/>
            <person name="Blake D.P."/>
            <person name="Joachim A."/>
        </authorList>
    </citation>
    <scope>NUCLEOTIDE SEQUENCE [LARGE SCALE GENOMIC DNA]</scope>
    <source>
        <strain evidence="2 3">Wien I</strain>
    </source>
</reference>
<protein>
    <submittedName>
        <fullName evidence="2">Uncharacterized protein</fullName>
    </submittedName>
</protein>
<feature type="compositionally biased region" description="Basic and acidic residues" evidence="1">
    <location>
        <begin position="70"/>
        <end position="84"/>
    </location>
</feature>
<evidence type="ECO:0000256" key="1">
    <source>
        <dbReference type="SAM" id="MobiDB-lite"/>
    </source>
</evidence>
<evidence type="ECO:0000313" key="3">
    <source>
        <dbReference type="Proteomes" id="UP000221165"/>
    </source>
</evidence>
<dbReference type="RefSeq" id="XP_067926201.1">
    <property type="nucleotide sequence ID" value="XM_068061818.1"/>
</dbReference>
<sequence length="193" mass="22073">MSRPTTSDATESRESAEESGRMELSENIKRLRFMQAKKSTAGRSQQPVKQNPQKFFYQQQLQMLRQQQKHHQELRLSNKGKTNERSPSLPQQSEALQLRQLHELRRHWCAPGWECAEAMYAMQEEEDTKTQRRFAVHQSAGSKNKQAGHICRTMTVARAPEGGCREAAVVPKLTAKRGQKCDVGPRRDVLMAA</sequence>